<organism evidence="1 2">
    <name type="scientific">Danio rerio</name>
    <name type="common">Zebrafish</name>
    <name type="synonym">Brachydanio rerio</name>
    <dbReference type="NCBI Taxonomy" id="7955"/>
    <lineage>
        <taxon>Eukaryota</taxon>
        <taxon>Metazoa</taxon>
        <taxon>Chordata</taxon>
        <taxon>Craniata</taxon>
        <taxon>Vertebrata</taxon>
        <taxon>Euteleostomi</taxon>
        <taxon>Actinopterygii</taxon>
        <taxon>Neopterygii</taxon>
        <taxon>Teleostei</taxon>
        <taxon>Ostariophysi</taxon>
        <taxon>Cypriniformes</taxon>
        <taxon>Danionidae</taxon>
        <taxon>Danioninae</taxon>
        <taxon>Danio</taxon>
    </lineage>
</organism>
<keyword evidence="1" id="KW-1185">Reference proteome</keyword>
<evidence type="ECO:0000313" key="1">
    <source>
        <dbReference type="Proteomes" id="UP000000437"/>
    </source>
</evidence>
<dbReference type="RefSeq" id="XP_073772275.1">
    <property type="nucleotide sequence ID" value="XM_073916174.1"/>
</dbReference>
<evidence type="ECO:0000313" key="2">
    <source>
        <dbReference type="RefSeq" id="XP_073772275.1"/>
    </source>
</evidence>
<protein>
    <submittedName>
        <fullName evidence="2">Uncharacterized protein dtex3lb.1</fullName>
    </submittedName>
</protein>
<gene>
    <name evidence="2" type="primary">dtex3lb.1</name>
</gene>
<proteinExistence type="predicted"/>
<reference evidence="2" key="1">
    <citation type="submission" date="2025-08" db="UniProtKB">
        <authorList>
            <consortium name="RefSeq"/>
        </authorList>
    </citation>
    <scope>IDENTIFICATION</scope>
    <source>
        <strain evidence="2">Tuebingen</strain>
        <tissue evidence="2">Fibroblasts and whole tissue</tissue>
    </source>
</reference>
<accession>A0AC58GRB5</accession>
<name>A0AC58GRB5_DANRE</name>
<sequence>MAEGFRSMEMGEYDLYTAGDEDSRSSLSDWKHLNLIMDRPSLLLEEDLYTAGNERPKPSAPLDIGKLMIKVDWTEAFPDRWRARLQIALQSWLSKLEENATVHTIKLMDDPSFAEVQITPSTALEALKKLKFIPLRFKNENREVTAWICPDGATYVNVPHKSLLEGNRATLLEDIYTACDEKPPASLDFGRFKIKVDWAEAFPDRWRARLQIALQIWLSKLEEAPVIHSVKLMEDPTCAEVQITPATSLEVLKNHTATPLKFKYYEEGKQRKVTARIYLDEPHAFLPEKIKAPSQQVNSEAEDANNDALNGNTKTAEATLFTLPLYQYWSMHNAYRKELDLIEKNLDVSIEAEVSVSIKPTKSCKSLSKASEDFQNLVQQSVGNYSDAAVNHNDMDSDIMKEILRTIQLEEPKMMFTKSAGNCQILGPTKFADMTKREVGTTRVENKINDRSFSMDVDSKAFPQSRPSLDMNTKDLPTQLEMDEVHWDLMKLSFEEQLSDLKAKYGVSFTADLHQGNVVKVQARSKGDQHVNLEGHAVRALTNLYQKLASAAVSCELRKPADQTDVRSAVEKLQQRYCVVAAERLSRWTLTGLPEHLGPAIAETEKILQRKVFDDKMKTSIGYSEDIPYARRIKLSQMPDYGAGLDERVNPKSKTCH</sequence>
<dbReference type="Proteomes" id="UP000000437">
    <property type="component" value="Chromosome 11"/>
</dbReference>